<reference evidence="1 2" key="1">
    <citation type="journal article" date="2015" name="Stand. Genomic Sci.">
        <title>Complete genome sequence and description of Salinispira pacifica gen. nov., sp. nov., a novel spirochaete isolated form a hypersaline microbial mat.</title>
        <authorList>
            <person name="Ben Hania W."/>
            <person name="Joseph M."/>
            <person name="Schumann P."/>
            <person name="Bunk B."/>
            <person name="Fiebig A."/>
            <person name="Sproer C."/>
            <person name="Klenk H.P."/>
            <person name="Fardeau M.L."/>
            <person name="Spring S."/>
        </authorList>
    </citation>
    <scope>NUCLEOTIDE SEQUENCE [LARGE SCALE GENOMIC DNA]</scope>
    <source>
        <strain evidence="1 2">L21-RPul-D2</strain>
    </source>
</reference>
<dbReference type="HOGENOM" id="CLU_075572_0_0_12"/>
<dbReference type="Gene3D" id="3.40.50.1000">
    <property type="entry name" value="HAD superfamily/HAD-like"/>
    <property type="match status" value="1"/>
</dbReference>
<dbReference type="Pfam" id="PF00702">
    <property type="entry name" value="Hydrolase"/>
    <property type="match status" value="1"/>
</dbReference>
<dbReference type="InterPro" id="IPR051828">
    <property type="entry name" value="HAD-like_hydrolase_domain"/>
</dbReference>
<keyword evidence="2" id="KW-1185">Reference proteome</keyword>
<protein>
    <submittedName>
        <fullName evidence="1">Putative hydrolase</fullName>
    </submittedName>
</protein>
<organism evidence="1 2">
    <name type="scientific">Salinispira pacifica</name>
    <dbReference type="NCBI Taxonomy" id="1307761"/>
    <lineage>
        <taxon>Bacteria</taxon>
        <taxon>Pseudomonadati</taxon>
        <taxon>Spirochaetota</taxon>
        <taxon>Spirochaetia</taxon>
        <taxon>Spirochaetales</taxon>
        <taxon>Spirochaetaceae</taxon>
        <taxon>Salinispira</taxon>
    </lineage>
</organism>
<dbReference type="InterPro" id="IPR023214">
    <property type="entry name" value="HAD_sf"/>
</dbReference>
<dbReference type="EMBL" id="CP006939">
    <property type="protein sequence ID" value="AHC16545.1"/>
    <property type="molecule type" value="Genomic_DNA"/>
</dbReference>
<dbReference type="PANTHER" id="PTHR46191">
    <property type="match status" value="1"/>
</dbReference>
<accession>V5WLQ8</accession>
<dbReference type="AlphaFoldDB" id="V5WLQ8"/>
<dbReference type="STRING" id="1307761.L21SP2_3205"/>
<dbReference type="InterPro" id="IPR036412">
    <property type="entry name" value="HAD-like_sf"/>
</dbReference>
<evidence type="ECO:0000313" key="1">
    <source>
        <dbReference type="EMBL" id="AHC16545.1"/>
    </source>
</evidence>
<dbReference type="SFLD" id="SFLDS00003">
    <property type="entry name" value="Haloacid_Dehalogenase"/>
    <property type="match status" value="1"/>
</dbReference>
<dbReference type="PANTHER" id="PTHR46191:SF2">
    <property type="entry name" value="HALOACID DEHALOGENASE-LIKE HYDROLASE DOMAIN-CONTAINING PROTEIN 3"/>
    <property type="match status" value="1"/>
</dbReference>
<dbReference type="PATRIC" id="fig|1307761.3.peg.3193"/>
<keyword evidence="1" id="KW-0378">Hydrolase</keyword>
<gene>
    <name evidence="1" type="ORF">L21SP2_3205</name>
</gene>
<dbReference type="Proteomes" id="UP000018680">
    <property type="component" value="Chromosome"/>
</dbReference>
<dbReference type="SFLD" id="SFLDG01129">
    <property type="entry name" value="C1.5:_HAD__Beta-PGM__Phosphata"/>
    <property type="match status" value="1"/>
</dbReference>
<evidence type="ECO:0000313" key="2">
    <source>
        <dbReference type="Proteomes" id="UP000018680"/>
    </source>
</evidence>
<dbReference type="RefSeq" id="WP_024269441.1">
    <property type="nucleotide sequence ID" value="NC_023035.1"/>
</dbReference>
<dbReference type="eggNOG" id="COG1011">
    <property type="taxonomic scope" value="Bacteria"/>
</dbReference>
<name>V5WLQ8_9SPIO</name>
<dbReference type="SUPFAM" id="SSF56784">
    <property type="entry name" value="HAD-like"/>
    <property type="match status" value="1"/>
</dbReference>
<proteinExistence type="predicted"/>
<dbReference type="GO" id="GO:0016787">
    <property type="term" value="F:hydrolase activity"/>
    <property type="evidence" value="ECO:0007669"/>
    <property type="project" value="UniProtKB-KW"/>
</dbReference>
<dbReference type="KEGG" id="slr:L21SP2_3205"/>
<sequence>MNTGKTGSNQQLISQIFLEEQEDLRPRKLRENPSHLGRYTLDGRPVLTSQYTAEDLGTSSDGLSPVPPAGPVDALVFDIYGTLMISASGDISLGEDTSSRESRLMKLLDEYDIDMEPSRLIGQMKDRIIRVHREMQAQGVDYPEVEIRSIWASLEAMEHLGEEDISLFAAEYEALVNPVAPMPGLEKVLNCARAAGIPMGIVSNAQFYTPAMFRAFTGKSLLQLGFHPDLMIFSYQEGFGKPSTVLYKRLAERLERLQHPGHGMRSIPPARCLYVGNDMLKDVWAAAQCGFQTALFAGDARSYRPRQEDVRCSSLQADYVVSKLEDICLLFRS</sequence>
<dbReference type="OrthoDB" id="367448at2"/>